<dbReference type="Proteomes" id="UP000295773">
    <property type="component" value="Unassembled WGS sequence"/>
</dbReference>
<organism evidence="1 2">
    <name type="scientific">Longicatena caecimuris</name>
    <dbReference type="NCBI Taxonomy" id="1796635"/>
    <lineage>
        <taxon>Bacteria</taxon>
        <taxon>Bacillati</taxon>
        <taxon>Bacillota</taxon>
        <taxon>Erysipelotrichia</taxon>
        <taxon>Erysipelotrichales</taxon>
        <taxon>Erysipelotrichaceae</taxon>
        <taxon>Longicatena</taxon>
    </lineage>
</organism>
<evidence type="ECO:0000313" key="1">
    <source>
        <dbReference type="EMBL" id="TCU57592.1"/>
    </source>
</evidence>
<dbReference type="AlphaFoldDB" id="A0A4R3T7U2"/>
<gene>
    <name evidence="1" type="ORF">EDD61_11835</name>
</gene>
<dbReference type="RefSeq" id="WP_026006688.1">
    <property type="nucleotide sequence ID" value="NZ_AP024510.1"/>
</dbReference>
<dbReference type="PANTHER" id="PTHR37691:SF1">
    <property type="entry name" value="BLR3518 PROTEIN"/>
    <property type="match status" value="1"/>
</dbReference>
<evidence type="ECO:0000313" key="2">
    <source>
        <dbReference type="Proteomes" id="UP000295773"/>
    </source>
</evidence>
<protein>
    <submittedName>
        <fullName evidence="1">Uncharacterized protein</fullName>
    </submittedName>
</protein>
<name>A0A4R3T7U2_9FIRM</name>
<keyword evidence="2" id="KW-1185">Reference proteome</keyword>
<dbReference type="PANTHER" id="PTHR37691">
    <property type="entry name" value="BLR3518 PROTEIN"/>
    <property type="match status" value="1"/>
</dbReference>
<sequence>MKKVVFHIDEMKNWSLTLGNVKNLITFYEHHDEVFQIVVVANGEAVKGYGKEDTQENIAKEILALFAKGISFHACQNALRAQQLEAVDLLEHIVIVEAGVADIVALQEKGFTYIKP</sequence>
<comment type="caution">
    <text evidence="1">The sequence shown here is derived from an EMBL/GenBank/DDBJ whole genome shotgun (WGS) entry which is preliminary data.</text>
</comment>
<dbReference type="Gene3D" id="3.40.1260.10">
    <property type="entry name" value="DsrEFH-like"/>
    <property type="match status" value="1"/>
</dbReference>
<accession>A0A4R3T7U2</accession>
<dbReference type="InterPro" id="IPR003787">
    <property type="entry name" value="Sulphur_relay_DsrE/F-like"/>
</dbReference>
<dbReference type="InterPro" id="IPR027396">
    <property type="entry name" value="DsrEFH-like"/>
</dbReference>
<dbReference type="GeneID" id="73794839"/>
<dbReference type="EMBL" id="SMBP01000018">
    <property type="protein sequence ID" value="TCU57592.1"/>
    <property type="molecule type" value="Genomic_DNA"/>
</dbReference>
<proteinExistence type="predicted"/>
<dbReference type="SUPFAM" id="SSF75169">
    <property type="entry name" value="DsrEFH-like"/>
    <property type="match status" value="1"/>
</dbReference>
<dbReference type="Pfam" id="PF02635">
    <property type="entry name" value="DsrE"/>
    <property type="match status" value="1"/>
</dbReference>
<reference evidence="1 2" key="1">
    <citation type="submission" date="2019-03" db="EMBL/GenBank/DDBJ databases">
        <title>Genomic Encyclopedia of Type Strains, Phase IV (KMG-IV): sequencing the most valuable type-strain genomes for metagenomic binning, comparative biology and taxonomic classification.</title>
        <authorList>
            <person name="Goeker M."/>
        </authorList>
    </citation>
    <scope>NUCLEOTIDE SEQUENCE [LARGE SCALE GENOMIC DNA]</scope>
    <source>
        <strain evidence="1 2">DSM 29481</strain>
    </source>
</reference>